<proteinExistence type="predicted"/>
<sequence length="106" mass="12561">MPRLTLDGCEPGQMWERACSRKRPDRQHLSHTPRQFKYQENHQQRTRTMGKGISLPSREQESGHGVITSENLLRITNPQHCPHADNRPQQIRHQHVHRFERRQLTG</sequence>
<gene>
    <name evidence="2" type="ORF">AN403_6105</name>
</gene>
<protein>
    <submittedName>
        <fullName evidence="2">Uncharacterized protein</fullName>
    </submittedName>
</protein>
<comment type="caution">
    <text evidence="2">The sequence shown here is derived from an EMBL/GenBank/DDBJ whole genome shotgun (WGS) entry which is preliminary data.</text>
</comment>
<feature type="compositionally biased region" description="Basic residues" evidence="1">
    <location>
        <begin position="20"/>
        <end position="31"/>
    </location>
</feature>
<evidence type="ECO:0000313" key="3">
    <source>
        <dbReference type="Proteomes" id="UP000050349"/>
    </source>
</evidence>
<name>A0A0P8X7C4_PSEFL</name>
<evidence type="ECO:0000313" key="2">
    <source>
        <dbReference type="EMBL" id="KPU62036.1"/>
    </source>
</evidence>
<dbReference type="EMBL" id="LJXB01000037">
    <property type="protein sequence ID" value="KPU62036.1"/>
    <property type="molecule type" value="Genomic_DNA"/>
</dbReference>
<reference evidence="2 3" key="1">
    <citation type="submission" date="2015-09" db="EMBL/GenBank/DDBJ databases">
        <authorList>
            <person name="Jackson K.R."/>
            <person name="Lunt B.L."/>
            <person name="Fisher J.N.B."/>
            <person name="Gardner A.V."/>
            <person name="Bailey M.E."/>
            <person name="Deus L.M."/>
            <person name="Earl A.S."/>
            <person name="Gibby P.D."/>
            <person name="Hartmann K.A."/>
            <person name="Liu J.E."/>
            <person name="Manci A.M."/>
            <person name="Nielsen D.A."/>
            <person name="Solomon M.B."/>
            <person name="Breakwell D.P."/>
            <person name="Burnett S.H."/>
            <person name="Grose J.H."/>
        </authorList>
    </citation>
    <scope>NUCLEOTIDE SEQUENCE [LARGE SCALE GENOMIC DNA]</scope>
    <source>
        <strain evidence="2 3">S613</strain>
    </source>
</reference>
<evidence type="ECO:0000256" key="1">
    <source>
        <dbReference type="SAM" id="MobiDB-lite"/>
    </source>
</evidence>
<dbReference type="AlphaFoldDB" id="A0A0P8X7C4"/>
<dbReference type="Proteomes" id="UP000050349">
    <property type="component" value="Unassembled WGS sequence"/>
</dbReference>
<organism evidence="2 3">
    <name type="scientific">Pseudomonas fluorescens</name>
    <dbReference type="NCBI Taxonomy" id="294"/>
    <lineage>
        <taxon>Bacteria</taxon>
        <taxon>Pseudomonadati</taxon>
        <taxon>Pseudomonadota</taxon>
        <taxon>Gammaproteobacteria</taxon>
        <taxon>Pseudomonadales</taxon>
        <taxon>Pseudomonadaceae</taxon>
        <taxon>Pseudomonas</taxon>
    </lineage>
</organism>
<accession>A0A0P8X7C4</accession>
<feature type="region of interest" description="Disordered" evidence="1">
    <location>
        <begin position="19"/>
        <end position="65"/>
    </location>
</feature>